<evidence type="ECO:0008006" key="2">
    <source>
        <dbReference type="Google" id="ProtNLM"/>
    </source>
</evidence>
<proteinExistence type="predicted"/>
<evidence type="ECO:0000313" key="1">
    <source>
        <dbReference type="EMBL" id="CAE0628951.1"/>
    </source>
</evidence>
<organism evidence="1">
    <name type="scientific">Heterosigma akashiwo</name>
    <name type="common">Chromophytic alga</name>
    <name type="synonym">Heterosigma carterae</name>
    <dbReference type="NCBI Taxonomy" id="2829"/>
    <lineage>
        <taxon>Eukaryota</taxon>
        <taxon>Sar</taxon>
        <taxon>Stramenopiles</taxon>
        <taxon>Ochrophyta</taxon>
        <taxon>Raphidophyceae</taxon>
        <taxon>Chattonellales</taxon>
        <taxon>Chattonellaceae</taxon>
        <taxon>Heterosigma</taxon>
    </lineage>
</organism>
<reference evidence="1" key="1">
    <citation type="submission" date="2021-01" db="EMBL/GenBank/DDBJ databases">
        <authorList>
            <person name="Corre E."/>
            <person name="Pelletier E."/>
            <person name="Niang G."/>
            <person name="Scheremetjew M."/>
            <person name="Finn R."/>
            <person name="Kale V."/>
            <person name="Holt S."/>
            <person name="Cochrane G."/>
            <person name="Meng A."/>
            <person name="Brown T."/>
            <person name="Cohen L."/>
        </authorList>
    </citation>
    <scope>NUCLEOTIDE SEQUENCE</scope>
    <source>
        <strain evidence="1">CCMP3107</strain>
    </source>
</reference>
<dbReference type="AlphaFoldDB" id="A0A7S3XQ88"/>
<dbReference type="EMBL" id="HBIU01016382">
    <property type="protein sequence ID" value="CAE0628951.1"/>
    <property type="molecule type" value="Transcribed_RNA"/>
</dbReference>
<sequence>MLMRSLSAVVEAGHSTAASKDFSDLTDLIKMSFIQDDDPLELAVQEFLMDSFPPEESQEGQEFLHSCLARLDLHLQSGYHPTLSHLDRIADPAFKAQHIQPYLATLLKSSTSHISYSKEGPNSACSHVSLSKFLDKFKQKDPTNIPNPISLKMLQMLVQVGYDINELLLAAIYCEQTETVALLLKEGADPNFQISEQLAKSIAVGCEGFYYGEGYLLSHLVGSTALHLIFMSDNFTEPNCESLCFDQVNVVNLVADLLEAGADVKATNDRGKTAVQQFDIALKGRRDKQWGVPSAICIKKIKTMLSSRKRNRK</sequence>
<dbReference type="InterPro" id="IPR036770">
    <property type="entry name" value="Ankyrin_rpt-contain_sf"/>
</dbReference>
<dbReference type="Pfam" id="PF00023">
    <property type="entry name" value="Ank"/>
    <property type="match status" value="1"/>
</dbReference>
<dbReference type="SUPFAM" id="SSF48403">
    <property type="entry name" value="Ankyrin repeat"/>
    <property type="match status" value="1"/>
</dbReference>
<accession>A0A7S3XQ88</accession>
<dbReference type="Gene3D" id="1.25.40.20">
    <property type="entry name" value="Ankyrin repeat-containing domain"/>
    <property type="match status" value="1"/>
</dbReference>
<dbReference type="InterPro" id="IPR002110">
    <property type="entry name" value="Ankyrin_rpt"/>
</dbReference>
<gene>
    <name evidence="1" type="ORF">HAKA00212_LOCUS7633</name>
</gene>
<protein>
    <recommendedName>
        <fullName evidence="2">Ankyrin repeat protein</fullName>
    </recommendedName>
</protein>
<name>A0A7S3XQ88_HETAK</name>